<comment type="caution">
    <text evidence="1">The sequence shown here is derived from an EMBL/GenBank/DDBJ whole genome shotgun (WGS) entry which is preliminary data.</text>
</comment>
<gene>
    <name evidence="1" type="ORF">LCGC14_1286280</name>
</gene>
<accession>A0A0F9NWP9</accession>
<proteinExistence type="predicted"/>
<evidence type="ECO:0000313" key="1">
    <source>
        <dbReference type="EMBL" id="KKM85707.1"/>
    </source>
</evidence>
<organism evidence="1">
    <name type="scientific">marine sediment metagenome</name>
    <dbReference type="NCBI Taxonomy" id="412755"/>
    <lineage>
        <taxon>unclassified sequences</taxon>
        <taxon>metagenomes</taxon>
        <taxon>ecological metagenomes</taxon>
    </lineage>
</organism>
<protein>
    <recommendedName>
        <fullName evidence="2">DUF4177 domain-containing protein</fullName>
    </recommendedName>
</protein>
<evidence type="ECO:0008006" key="2">
    <source>
        <dbReference type="Google" id="ProtNLM"/>
    </source>
</evidence>
<name>A0A0F9NWP9_9ZZZZ</name>
<reference evidence="1" key="1">
    <citation type="journal article" date="2015" name="Nature">
        <title>Complex archaea that bridge the gap between prokaryotes and eukaryotes.</title>
        <authorList>
            <person name="Spang A."/>
            <person name="Saw J.H."/>
            <person name="Jorgensen S.L."/>
            <person name="Zaremba-Niedzwiedzka K."/>
            <person name="Martijn J."/>
            <person name="Lind A.E."/>
            <person name="van Eijk R."/>
            <person name="Schleper C."/>
            <person name="Guy L."/>
            <person name="Ettema T.J."/>
        </authorList>
    </citation>
    <scope>NUCLEOTIDE SEQUENCE</scope>
</reference>
<dbReference type="AlphaFoldDB" id="A0A0F9NWP9"/>
<dbReference type="EMBL" id="LAZR01007368">
    <property type="protein sequence ID" value="KKM85707.1"/>
    <property type="molecule type" value="Genomic_DNA"/>
</dbReference>
<sequence>MSKFEYTVVTRALNQAGTNIFLKELNKLGEQGWEAVGMIDSSPVGFGYILMKRKKNS</sequence>